<dbReference type="AlphaFoldDB" id="A0AAJ1RAD7"/>
<accession>A0AAJ1RAD7</accession>
<gene>
    <name evidence="1" type="ORF">QX233_22260</name>
</gene>
<feature type="non-terminal residue" evidence="1">
    <location>
        <position position="123"/>
    </location>
</feature>
<dbReference type="RefSeq" id="WP_290343714.1">
    <property type="nucleotide sequence ID" value="NZ_JAUHGV010000099.1"/>
</dbReference>
<proteinExistence type="predicted"/>
<evidence type="ECO:0000313" key="2">
    <source>
        <dbReference type="Proteomes" id="UP001225933"/>
    </source>
</evidence>
<dbReference type="EMBL" id="JAUHGV010000099">
    <property type="protein sequence ID" value="MDN4015174.1"/>
    <property type="molecule type" value="Genomic_DNA"/>
</dbReference>
<sequence>TGLTNLTIAMVQGLQAALDGKMNKPTASGNYYARYFLGQVSWAAINPASGYLLFWNGNDFTGSRIYTDGTKFGIGTTAPAEMLHLSNGRIRSKAVVFDENTETLPYQITHSNRRYYGSDLTGA</sequence>
<comment type="caution">
    <text evidence="1">The sequence shown here is derived from an EMBL/GenBank/DDBJ whole genome shotgun (WGS) entry which is preliminary data.</text>
</comment>
<protein>
    <submittedName>
        <fullName evidence="1">Uncharacterized protein</fullName>
    </submittedName>
</protein>
<dbReference type="Proteomes" id="UP001225933">
    <property type="component" value="Unassembled WGS sequence"/>
</dbReference>
<organism evidence="1 2">
    <name type="scientific">Chryseobacterium gambrini</name>
    <dbReference type="NCBI Taxonomy" id="373672"/>
    <lineage>
        <taxon>Bacteria</taxon>
        <taxon>Pseudomonadati</taxon>
        <taxon>Bacteroidota</taxon>
        <taxon>Flavobacteriia</taxon>
        <taxon>Flavobacteriales</taxon>
        <taxon>Weeksellaceae</taxon>
        <taxon>Chryseobacterium group</taxon>
        <taxon>Chryseobacterium</taxon>
    </lineage>
</organism>
<feature type="non-terminal residue" evidence="1">
    <location>
        <position position="1"/>
    </location>
</feature>
<name>A0AAJ1RAD7_9FLAO</name>
<evidence type="ECO:0000313" key="1">
    <source>
        <dbReference type="EMBL" id="MDN4015174.1"/>
    </source>
</evidence>
<reference evidence="1" key="1">
    <citation type="submission" date="2023-06" db="EMBL/GenBank/DDBJ databases">
        <title>Two Chryseobacterium gambrini strains from China.</title>
        <authorList>
            <person name="Zeng J."/>
            <person name="Wu Y."/>
        </authorList>
    </citation>
    <scope>NUCLEOTIDE SEQUENCE</scope>
    <source>
        <strain evidence="1">SQ219</strain>
    </source>
</reference>